<evidence type="ECO:0000313" key="2">
    <source>
        <dbReference type="Proteomes" id="UP000199568"/>
    </source>
</evidence>
<keyword evidence="2" id="KW-1185">Reference proteome</keyword>
<proteinExistence type="predicted"/>
<dbReference type="Proteomes" id="UP000199568">
    <property type="component" value="Unassembled WGS sequence"/>
</dbReference>
<name>A0A1I0FCE6_9FIRM</name>
<protein>
    <submittedName>
        <fullName evidence="1">Uncharacterized protein</fullName>
    </submittedName>
</protein>
<evidence type="ECO:0000313" key="1">
    <source>
        <dbReference type="EMBL" id="SET55733.1"/>
    </source>
</evidence>
<reference evidence="1 2" key="1">
    <citation type="submission" date="2016-10" db="EMBL/GenBank/DDBJ databases">
        <authorList>
            <person name="de Groot N.N."/>
        </authorList>
    </citation>
    <scope>NUCLEOTIDE SEQUENCE [LARGE SCALE GENOMIC DNA]</scope>
    <source>
        <strain evidence="1 2">DSM 18979</strain>
    </source>
</reference>
<sequence>MKELNRGIKELVKLEKGKKMICECLEWGNEKIRYSAALDGSL</sequence>
<gene>
    <name evidence="1" type="ORF">SAMN05660297_02754</name>
</gene>
<dbReference type="EMBL" id="FOHU01000014">
    <property type="protein sequence ID" value="SET55733.1"/>
    <property type="molecule type" value="Genomic_DNA"/>
</dbReference>
<accession>A0A1I0FCE6</accession>
<organism evidence="1 2">
    <name type="scientific">Natronincola peptidivorans</name>
    <dbReference type="NCBI Taxonomy" id="426128"/>
    <lineage>
        <taxon>Bacteria</taxon>
        <taxon>Bacillati</taxon>
        <taxon>Bacillota</taxon>
        <taxon>Clostridia</taxon>
        <taxon>Peptostreptococcales</taxon>
        <taxon>Natronincolaceae</taxon>
        <taxon>Natronincola</taxon>
    </lineage>
</organism>
<dbReference type="AlphaFoldDB" id="A0A1I0FCE6"/>